<feature type="region of interest" description="Disordered" evidence="1">
    <location>
        <begin position="1"/>
        <end position="34"/>
    </location>
</feature>
<dbReference type="Pfam" id="PF14030">
    <property type="entry name" value="DUF4245"/>
    <property type="match status" value="1"/>
</dbReference>
<comment type="caution">
    <text evidence="3">The sequence shown here is derived from an EMBL/GenBank/DDBJ whole genome shotgun (WGS) entry which is preliminary data.</text>
</comment>
<proteinExistence type="predicted"/>
<dbReference type="EMBL" id="JAVDQF010000001">
    <property type="protein sequence ID" value="MDR6269057.1"/>
    <property type="molecule type" value="Genomic_DNA"/>
</dbReference>
<sequence>MTEAGQQGAAPGTQGDAAGTAPGAAGPAEPEDFKPVLKPATAKRANATVIGMLMAVGVSLGLALILPLMSAHPSGPLYQTNVDVPAAAGQAQGVAGFRPAAPALPDGWTANYARWTAAGSDGVGFWEVGYVTPSQKFITVTETAQANPTWLAGRTDNAPVTGDRTLSGLTWQLRDKPGTSMSLILNPTATAGSSTVVLRGEQTGLNELDVVANAVAAARSAAVPGASLPEGGK</sequence>
<evidence type="ECO:0000256" key="1">
    <source>
        <dbReference type="SAM" id="MobiDB-lite"/>
    </source>
</evidence>
<name>A0ABU1JCE5_9MICC</name>
<reference evidence="3 4" key="1">
    <citation type="submission" date="2023-07" db="EMBL/GenBank/DDBJ databases">
        <title>Sequencing the genomes of 1000 actinobacteria strains.</title>
        <authorList>
            <person name="Klenk H.-P."/>
        </authorList>
    </citation>
    <scope>NUCLEOTIDE SEQUENCE [LARGE SCALE GENOMIC DNA]</scope>
    <source>
        <strain evidence="3 4">DSM 14555</strain>
    </source>
</reference>
<evidence type="ECO:0008006" key="5">
    <source>
        <dbReference type="Google" id="ProtNLM"/>
    </source>
</evidence>
<organism evidence="3 4">
    <name type="scientific">Arthrobacter russicus</name>
    <dbReference type="NCBI Taxonomy" id="172040"/>
    <lineage>
        <taxon>Bacteria</taxon>
        <taxon>Bacillati</taxon>
        <taxon>Actinomycetota</taxon>
        <taxon>Actinomycetes</taxon>
        <taxon>Micrococcales</taxon>
        <taxon>Micrococcaceae</taxon>
        <taxon>Arthrobacter</taxon>
    </lineage>
</organism>
<feature type="transmembrane region" description="Helical" evidence="2">
    <location>
        <begin position="47"/>
        <end position="69"/>
    </location>
</feature>
<keyword evidence="2" id="KW-1133">Transmembrane helix</keyword>
<protein>
    <recommendedName>
        <fullName evidence="5">DUF4245 domain-containing protein</fullName>
    </recommendedName>
</protein>
<dbReference type="RefSeq" id="WP_309797082.1">
    <property type="nucleotide sequence ID" value="NZ_BAAAHY010000001.1"/>
</dbReference>
<gene>
    <name evidence="3" type="ORF">JOE69_001295</name>
</gene>
<evidence type="ECO:0000313" key="3">
    <source>
        <dbReference type="EMBL" id="MDR6269057.1"/>
    </source>
</evidence>
<evidence type="ECO:0000256" key="2">
    <source>
        <dbReference type="SAM" id="Phobius"/>
    </source>
</evidence>
<evidence type="ECO:0000313" key="4">
    <source>
        <dbReference type="Proteomes" id="UP001185069"/>
    </source>
</evidence>
<keyword evidence="4" id="KW-1185">Reference proteome</keyword>
<keyword evidence="2" id="KW-0812">Transmembrane</keyword>
<accession>A0ABU1JCE5</accession>
<dbReference type="InterPro" id="IPR025339">
    <property type="entry name" value="DUF4245"/>
</dbReference>
<keyword evidence="2" id="KW-0472">Membrane</keyword>
<dbReference type="Proteomes" id="UP001185069">
    <property type="component" value="Unassembled WGS sequence"/>
</dbReference>
<feature type="compositionally biased region" description="Low complexity" evidence="1">
    <location>
        <begin position="1"/>
        <end position="28"/>
    </location>
</feature>